<evidence type="ECO:0000313" key="3">
    <source>
        <dbReference type="EMBL" id="CAG9537458.1"/>
    </source>
</evidence>
<organism evidence="3 4">
    <name type="scientific">Cercopithifilaria johnstoni</name>
    <dbReference type="NCBI Taxonomy" id="2874296"/>
    <lineage>
        <taxon>Eukaryota</taxon>
        <taxon>Metazoa</taxon>
        <taxon>Ecdysozoa</taxon>
        <taxon>Nematoda</taxon>
        <taxon>Chromadorea</taxon>
        <taxon>Rhabditida</taxon>
        <taxon>Spirurina</taxon>
        <taxon>Spiruromorpha</taxon>
        <taxon>Filarioidea</taxon>
        <taxon>Onchocercidae</taxon>
        <taxon>Cercopithifilaria</taxon>
    </lineage>
</organism>
<dbReference type="OrthoDB" id="10560859at2759"/>
<sequence>MTLMTITSFVCLLLNISYIIALLIVCVRKRNVETIKEKNEQYKPSEKPKSSKENRKEPLGPSPLSNAAVTKEAAVVVAAGVPAKQVLQRNSTAANQMQQKINDGSEDSSRGHKVLQLPFVVFFRAAVYP</sequence>
<feature type="compositionally biased region" description="Basic and acidic residues" evidence="1">
    <location>
        <begin position="36"/>
        <end position="58"/>
    </location>
</feature>
<keyword evidence="2" id="KW-0812">Transmembrane</keyword>
<accession>A0A8J2MR92</accession>
<feature type="compositionally biased region" description="Polar residues" evidence="1">
    <location>
        <begin position="89"/>
        <end position="102"/>
    </location>
</feature>
<reference evidence="3" key="1">
    <citation type="submission" date="2021-09" db="EMBL/GenBank/DDBJ databases">
        <authorList>
            <consortium name="Pathogen Informatics"/>
        </authorList>
    </citation>
    <scope>NUCLEOTIDE SEQUENCE</scope>
</reference>
<evidence type="ECO:0000256" key="1">
    <source>
        <dbReference type="SAM" id="MobiDB-lite"/>
    </source>
</evidence>
<dbReference type="AlphaFoldDB" id="A0A8J2MR92"/>
<dbReference type="Proteomes" id="UP000746747">
    <property type="component" value="Unassembled WGS sequence"/>
</dbReference>
<comment type="caution">
    <text evidence="3">The sequence shown here is derived from an EMBL/GenBank/DDBJ whole genome shotgun (WGS) entry which is preliminary data.</text>
</comment>
<keyword evidence="2" id="KW-0472">Membrane</keyword>
<evidence type="ECO:0000256" key="2">
    <source>
        <dbReference type="SAM" id="Phobius"/>
    </source>
</evidence>
<protein>
    <submittedName>
        <fullName evidence="3">Uncharacterized protein</fullName>
    </submittedName>
</protein>
<feature type="transmembrane region" description="Helical" evidence="2">
    <location>
        <begin position="6"/>
        <end position="27"/>
    </location>
</feature>
<dbReference type="EMBL" id="CAKAEH010001548">
    <property type="protein sequence ID" value="CAG9537458.1"/>
    <property type="molecule type" value="Genomic_DNA"/>
</dbReference>
<name>A0A8J2MR92_9BILA</name>
<proteinExistence type="predicted"/>
<feature type="region of interest" description="Disordered" evidence="1">
    <location>
        <begin position="89"/>
        <end position="110"/>
    </location>
</feature>
<feature type="region of interest" description="Disordered" evidence="1">
    <location>
        <begin position="36"/>
        <end position="66"/>
    </location>
</feature>
<keyword evidence="4" id="KW-1185">Reference proteome</keyword>
<evidence type="ECO:0000313" key="4">
    <source>
        <dbReference type="Proteomes" id="UP000746747"/>
    </source>
</evidence>
<keyword evidence="2" id="KW-1133">Transmembrane helix</keyword>
<gene>
    <name evidence="3" type="ORF">CJOHNSTONI_LOCUS7270</name>
</gene>